<feature type="compositionally biased region" description="Basic and acidic residues" evidence="1">
    <location>
        <begin position="774"/>
        <end position="785"/>
    </location>
</feature>
<feature type="compositionally biased region" description="Polar residues" evidence="1">
    <location>
        <begin position="196"/>
        <end position="208"/>
    </location>
</feature>
<evidence type="ECO:0000256" key="1">
    <source>
        <dbReference type="SAM" id="MobiDB-lite"/>
    </source>
</evidence>
<feature type="compositionally biased region" description="Basic and acidic residues" evidence="1">
    <location>
        <begin position="927"/>
        <end position="937"/>
    </location>
</feature>
<feature type="region of interest" description="Disordered" evidence="1">
    <location>
        <begin position="129"/>
        <end position="184"/>
    </location>
</feature>
<dbReference type="VEuPathDB" id="FungiDB:AeMF1_004946"/>
<feature type="compositionally biased region" description="Low complexity" evidence="1">
    <location>
        <begin position="888"/>
        <end position="901"/>
    </location>
</feature>
<protein>
    <submittedName>
        <fullName evidence="2">Uncharacterized protein</fullName>
    </submittedName>
</protein>
<feature type="compositionally biased region" description="Polar residues" evidence="1">
    <location>
        <begin position="218"/>
        <end position="229"/>
    </location>
</feature>
<feature type="compositionally biased region" description="Polar residues" evidence="1">
    <location>
        <begin position="1032"/>
        <end position="1041"/>
    </location>
</feature>
<reference evidence="2 3" key="1">
    <citation type="submission" date="2019-07" db="EMBL/GenBank/DDBJ databases">
        <title>Genomics analysis of Aphanomyces spp. identifies a new class of oomycete effector associated with host adaptation.</title>
        <authorList>
            <person name="Gaulin E."/>
        </authorList>
    </citation>
    <scope>NUCLEOTIDE SEQUENCE [LARGE SCALE GENOMIC DNA]</scope>
    <source>
        <strain evidence="2 3">ATCC 201684</strain>
    </source>
</reference>
<feature type="compositionally biased region" description="Basic residues" evidence="1">
    <location>
        <begin position="422"/>
        <end position="433"/>
    </location>
</feature>
<feature type="compositionally biased region" description="Basic and acidic residues" evidence="1">
    <location>
        <begin position="831"/>
        <end position="852"/>
    </location>
</feature>
<name>A0A6G0X013_9STRA</name>
<feature type="region of interest" description="Disordered" evidence="1">
    <location>
        <begin position="913"/>
        <end position="1211"/>
    </location>
</feature>
<comment type="caution">
    <text evidence="2">The sequence shown here is derived from an EMBL/GenBank/DDBJ whole genome shotgun (WGS) entry which is preliminary data.</text>
</comment>
<evidence type="ECO:0000313" key="2">
    <source>
        <dbReference type="EMBL" id="KAF0733126.1"/>
    </source>
</evidence>
<feature type="compositionally biased region" description="Polar residues" evidence="1">
    <location>
        <begin position="299"/>
        <end position="317"/>
    </location>
</feature>
<feature type="region of interest" description="Disordered" evidence="1">
    <location>
        <begin position="742"/>
        <end position="901"/>
    </location>
</feature>
<feature type="compositionally biased region" description="Basic residues" evidence="1">
    <location>
        <begin position="463"/>
        <end position="479"/>
    </location>
</feature>
<feature type="compositionally biased region" description="Polar residues" evidence="1">
    <location>
        <begin position="1063"/>
        <end position="1083"/>
    </location>
</feature>
<feature type="region of interest" description="Disordered" evidence="1">
    <location>
        <begin position="1"/>
        <end position="27"/>
    </location>
</feature>
<feature type="compositionally biased region" description="Basic residues" evidence="1">
    <location>
        <begin position="384"/>
        <end position="395"/>
    </location>
</feature>
<feature type="compositionally biased region" description="Polar residues" evidence="1">
    <location>
        <begin position="646"/>
        <end position="655"/>
    </location>
</feature>
<feature type="compositionally biased region" description="Low complexity" evidence="1">
    <location>
        <begin position="1114"/>
        <end position="1138"/>
    </location>
</feature>
<feature type="compositionally biased region" description="Basic and acidic residues" evidence="1">
    <location>
        <begin position="1148"/>
        <end position="1161"/>
    </location>
</feature>
<accession>A0A6G0X013</accession>
<feature type="compositionally biased region" description="Low complexity" evidence="1">
    <location>
        <begin position="1008"/>
        <end position="1019"/>
    </location>
</feature>
<keyword evidence="3" id="KW-1185">Reference proteome</keyword>
<organism evidence="2 3">
    <name type="scientific">Aphanomyces euteiches</name>
    <dbReference type="NCBI Taxonomy" id="100861"/>
    <lineage>
        <taxon>Eukaryota</taxon>
        <taxon>Sar</taxon>
        <taxon>Stramenopiles</taxon>
        <taxon>Oomycota</taxon>
        <taxon>Saprolegniomycetes</taxon>
        <taxon>Saprolegniales</taxon>
        <taxon>Verrucalvaceae</taxon>
        <taxon>Aphanomyces</taxon>
    </lineage>
</organism>
<dbReference type="EMBL" id="VJMJ01000126">
    <property type="protein sequence ID" value="KAF0733126.1"/>
    <property type="molecule type" value="Genomic_DNA"/>
</dbReference>
<feature type="compositionally biased region" description="Polar residues" evidence="1">
    <location>
        <begin position="1188"/>
        <end position="1200"/>
    </location>
</feature>
<feature type="region of interest" description="Disordered" evidence="1">
    <location>
        <begin position="265"/>
        <end position="509"/>
    </location>
</feature>
<feature type="compositionally biased region" description="Basic residues" evidence="1">
    <location>
        <begin position="344"/>
        <end position="360"/>
    </location>
</feature>
<evidence type="ECO:0000313" key="3">
    <source>
        <dbReference type="Proteomes" id="UP000481153"/>
    </source>
</evidence>
<feature type="region of interest" description="Disordered" evidence="1">
    <location>
        <begin position="196"/>
        <end position="229"/>
    </location>
</feature>
<feature type="compositionally biased region" description="Basic residues" evidence="1">
    <location>
        <begin position="547"/>
        <end position="559"/>
    </location>
</feature>
<feature type="compositionally biased region" description="Basic and acidic residues" evidence="1">
    <location>
        <begin position="158"/>
        <end position="167"/>
    </location>
</feature>
<feature type="compositionally biased region" description="Acidic residues" evidence="1">
    <location>
        <begin position="370"/>
        <end position="379"/>
    </location>
</feature>
<feature type="compositionally biased region" description="Basic residues" evidence="1">
    <location>
        <begin position="753"/>
        <end position="762"/>
    </location>
</feature>
<feature type="compositionally biased region" description="Basic and acidic residues" evidence="1">
    <location>
        <begin position="560"/>
        <end position="569"/>
    </location>
</feature>
<proteinExistence type="predicted"/>
<dbReference type="Proteomes" id="UP000481153">
    <property type="component" value="Unassembled WGS sequence"/>
</dbReference>
<feature type="compositionally biased region" description="Basic and acidic residues" evidence="1">
    <location>
        <begin position="498"/>
        <end position="509"/>
    </location>
</feature>
<feature type="compositionally biased region" description="Polar residues" evidence="1">
    <location>
        <begin position="876"/>
        <end position="887"/>
    </location>
</feature>
<gene>
    <name evidence="2" type="ORF">Ae201684_009948</name>
</gene>
<sequence>MEGTSDERPTAVAGPSSSETSEERMHRRMDALERQMESLPDRICRAIAQQTAQRNTVVDETLYLIRQRLQALETQVDRLSFSVARVVDGRLPNAPALSANAPPPLAASQELTFAMRTLTTAIMQTTSGLVQQTETLRDPTDTSSTPVTELSGSSLLERPAKRARVDSDIPQGTSPAPNQAIEHKPPTQNALLSNQSFQTSEESENNLPKKTLPANVPAASSSNEDTPSVEASNLQFVNTTGNVLTQTSSTNESVNSPDKHYVASLRMPQRRASNVSDNDTISSPLPGESEDEAFAKRASSISKSTTGAKTPVMQHTQNTEKEENVPQANSVAAPSNEENEVVKPPRKTPGRKPGWSKKAKASVIMHDEGQESYEVTDEADTPKPARKKPGRKPGSGKKSQTLAEPPKNEMGESTDEEEIMKPPRKKPGRKPGWRKQIQVTEEVLEDNQESSNESSDDTETKKPPRKKPGRKPGSGKKSRPSVDLTEDELEPNDITSKGGERTPRWKKSLEIDMSVPGDLSKELIGANVEVCTPPVNEISPTTEEPVKKRRGPKPGWKKAKMLEEAERNILENLPRSTTLKSDLVSDGAPQPKKRGRPKSLSSPKPRGRPKRVNHSEVVSPLTTAWDEVRSPTNIETQNDNDDENPENGSFYQERSSPTKKPRMAKFHDESPQMLPKEPGLEVSPDMFEDILGPAIGEIVSPFVESVKLVKPVDSIESLPHSTDQTQSATEKDLSSEATVLLSAEGVSSPAPPAKKKRGRPKGYKVGQKNVETADDIKTANEEKGVNKTTELPANATMHLGKKKLLTAGTQRQIPDEVPSEMSEAESQPTEMNKKSSKSKDTTSKLSDTIRNDENDDPETPRTTAGDALVTLAASARVSSNELSGSRETTITSGSSNSGSSILTVEKSSITVSVVGQSADSPPVDVNTHNHPERKNADVELSGSSIVISEPTDISESKRSDSQSKPAPETAQSPTALPRLVNFSSESGSKSLPVEKSPQETFVPPTNFSSSQSSLLSAPSKPKRTRWDPVQPGNKTSSSNRQPEGEDFVEKPVVANRHGVQELQVVTGSLNNSDQTVASASSETSNREAEIADAQAKKKPSRWTPTSRKGSGTPEESMSEFSTSSKSGNSTTGSSKSSTQAAEPLSLTRSEKSDEQSGKRQSVENTSYLLPPRLTNKITTKVASDDISRPTTTPGPGNESGQMVVPKSPSSSAETIGATFEWKDGQLHRVPENWKCPASTCKTMWCYWFRGDTVNQIGPFRFLRSHDVNDSNSRILLARGRAVMDQLIKIATNNLLAGSVEHISEMPSAELLAVFDKSFDILLGKTPDGALTREGFEKLRLEQVVYYMYGSVYEIMAKEKKKKRAFDV</sequence>
<feature type="compositionally biased region" description="Polar residues" evidence="1">
    <location>
        <begin position="141"/>
        <end position="154"/>
    </location>
</feature>
<feature type="compositionally biased region" description="Polar residues" evidence="1">
    <location>
        <begin position="271"/>
        <end position="283"/>
    </location>
</feature>
<feature type="region of interest" description="Disordered" evidence="1">
    <location>
        <begin position="533"/>
        <end position="681"/>
    </location>
</feature>